<evidence type="ECO:0008006" key="4">
    <source>
        <dbReference type="Google" id="ProtNLM"/>
    </source>
</evidence>
<dbReference type="AlphaFoldDB" id="A0A9W6RGB8"/>
<protein>
    <recommendedName>
        <fullName evidence="4">DUF3159 domain-containing protein</fullName>
    </recommendedName>
</protein>
<gene>
    <name evidence="2" type="ORF">Airi01_036980</name>
</gene>
<evidence type="ECO:0000256" key="1">
    <source>
        <dbReference type="SAM" id="Phobius"/>
    </source>
</evidence>
<dbReference type="NCBIfam" id="NF041646">
    <property type="entry name" value="VC0807_fam"/>
    <property type="match status" value="1"/>
</dbReference>
<accession>A0A9W6RGB8</accession>
<sequence>MEASHRFEIPRLPHLALHALPRVLEGMIAPVVVFYAGLVLLGLGGALITAVAWVYGGILVRLVRRRPVPGTLLLAALGVTARAAMAALTGSAVVYFLQPTLGTLLVAMAFLTSVPLRRPLAAKVANDLVPLPAAFLAHRRVHRFFLRVSLLWSLVFTLNTALSVWLLFRHSIAAYLWIRTPAVALLGATAVVISLWGFKRCVRGVTAATP</sequence>
<feature type="transmembrane region" description="Helical" evidence="1">
    <location>
        <begin position="94"/>
        <end position="114"/>
    </location>
</feature>
<evidence type="ECO:0000313" key="3">
    <source>
        <dbReference type="Proteomes" id="UP001165135"/>
    </source>
</evidence>
<dbReference type="Proteomes" id="UP001165135">
    <property type="component" value="Unassembled WGS sequence"/>
</dbReference>
<feature type="transmembrane region" description="Helical" evidence="1">
    <location>
        <begin position="174"/>
        <end position="198"/>
    </location>
</feature>
<reference evidence="2" key="1">
    <citation type="submission" date="2023-03" db="EMBL/GenBank/DDBJ databases">
        <title>Actinoallomurus iriomotensis NBRC 103681.</title>
        <authorList>
            <person name="Ichikawa N."/>
            <person name="Sato H."/>
            <person name="Tonouchi N."/>
        </authorList>
    </citation>
    <scope>NUCLEOTIDE SEQUENCE</scope>
    <source>
        <strain evidence="2">NBRC 103681</strain>
    </source>
</reference>
<keyword evidence="1" id="KW-0472">Membrane</keyword>
<evidence type="ECO:0000313" key="2">
    <source>
        <dbReference type="EMBL" id="GLY75431.1"/>
    </source>
</evidence>
<keyword evidence="1" id="KW-0812">Transmembrane</keyword>
<feature type="transmembrane region" description="Helical" evidence="1">
    <location>
        <begin position="32"/>
        <end position="56"/>
    </location>
</feature>
<name>A0A9W6RGB8_9ACTN</name>
<keyword evidence="1" id="KW-1133">Transmembrane helix</keyword>
<feature type="transmembrane region" description="Helical" evidence="1">
    <location>
        <begin position="68"/>
        <end position="88"/>
    </location>
</feature>
<proteinExistence type="predicted"/>
<dbReference type="EMBL" id="BSTJ01000004">
    <property type="protein sequence ID" value="GLY75431.1"/>
    <property type="molecule type" value="Genomic_DNA"/>
</dbReference>
<dbReference type="RefSeq" id="WP_285622463.1">
    <property type="nucleotide sequence ID" value="NZ_BSTJ01000004.1"/>
</dbReference>
<dbReference type="Pfam" id="PF11361">
    <property type="entry name" value="DUF3159"/>
    <property type="match status" value="1"/>
</dbReference>
<feature type="transmembrane region" description="Helical" evidence="1">
    <location>
        <begin position="144"/>
        <end position="168"/>
    </location>
</feature>
<organism evidence="2 3">
    <name type="scientific">Actinoallomurus iriomotensis</name>
    <dbReference type="NCBI Taxonomy" id="478107"/>
    <lineage>
        <taxon>Bacteria</taxon>
        <taxon>Bacillati</taxon>
        <taxon>Actinomycetota</taxon>
        <taxon>Actinomycetes</taxon>
        <taxon>Streptosporangiales</taxon>
        <taxon>Thermomonosporaceae</taxon>
        <taxon>Actinoallomurus</taxon>
    </lineage>
</organism>
<dbReference type="InterPro" id="IPR016566">
    <property type="entry name" value="UCP010219"/>
</dbReference>
<comment type="caution">
    <text evidence="2">The sequence shown here is derived from an EMBL/GenBank/DDBJ whole genome shotgun (WGS) entry which is preliminary data.</text>
</comment>